<dbReference type="SUPFAM" id="SSF103473">
    <property type="entry name" value="MFS general substrate transporter"/>
    <property type="match status" value="1"/>
</dbReference>
<feature type="transmembrane region" description="Helical" evidence="8">
    <location>
        <begin position="335"/>
        <end position="354"/>
    </location>
</feature>
<feature type="transmembrane region" description="Helical" evidence="8">
    <location>
        <begin position="54"/>
        <end position="71"/>
    </location>
</feature>
<evidence type="ECO:0000256" key="8">
    <source>
        <dbReference type="SAM" id="Phobius"/>
    </source>
</evidence>
<feature type="transmembrane region" description="Helical" evidence="8">
    <location>
        <begin position="270"/>
        <end position="295"/>
    </location>
</feature>
<dbReference type="InterPro" id="IPR020846">
    <property type="entry name" value="MFS_dom"/>
</dbReference>
<feature type="domain" description="Major facilitator superfamily (MFS) profile" evidence="9">
    <location>
        <begin position="17"/>
        <end position="502"/>
    </location>
</feature>
<keyword evidence="2" id="KW-0813">Transport</keyword>
<evidence type="ECO:0000256" key="1">
    <source>
        <dbReference type="ARBA" id="ARBA00004651"/>
    </source>
</evidence>
<keyword evidence="11" id="KW-1185">Reference proteome</keyword>
<evidence type="ECO:0000313" key="11">
    <source>
        <dbReference type="Proteomes" id="UP000660454"/>
    </source>
</evidence>
<keyword evidence="5 8" id="KW-1133">Transmembrane helix</keyword>
<dbReference type="InterPro" id="IPR011701">
    <property type="entry name" value="MFS"/>
</dbReference>
<dbReference type="InterPro" id="IPR036259">
    <property type="entry name" value="MFS_trans_sf"/>
</dbReference>
<feature type="transmembrane region" description="Helical" evidence="8">
    <location>
        <begin position="307"/>
        <end position="328"/>
    </location>
</feature>
<feature type="transmembrane region" description="Helical" evidence="8">
    <location>
        <begin position="108"/>
        <end position="129"/>
    </location>
</feature>
<evidence type="ECO:0000256" key="2">
    <source>
        <dbReference type="ARBA" id="ARBA00022448"/>
    </source>
</evidence>
<proteinExistence type="predicted"/>
<name>A0ABQ4GZR3_9ACTN</name>
<dbReference type="Proteomes" id="UP000660454">
    <property type="component" value="Unassembled WGS sequence"/>
</dbReference>
<feature type="transmembrane region" description="Helical" evidence="8">
    <location>
        <begin position="366"/>
        <end position="386"/>
    </location>
</feature>
<evidence type="ECO:0000313" key="10">
    <source>
        <dbReference type="EMBL" id="GIH66850.1"/>
    </source>
</evidence>
<keyword evidence="4 8" id="KW-0812">Transmembrane</keyword>
<dbReference type="Gene3D" id="1.20.1250.20">
    <property type="entry name" value="MFS general substrate transporter like domains"/>
    <property type="match status" value="1"/>
</dbReference>
<keyword evidence="6 8" id="KW-0472">Membrane</keyword>
<feature type="compositionally biased region" description="Low complexity" evidence="7">
    <location>
        <begin position="510"/>
        <end position="525"/>
    </location>
</feature>
<dbReference type="PANTHER" id="PTHR42718">
    <property type="entry name" value="MAJOR FACILITATOR SUPERFAMILY MULTIDRUG TRANSPORTER MFSC"/>
    <property type="match status" value="1"/>
</dbReference>
<feature type="region of interest" description="Disordered" evidence="7">
    <location>
        <begin position="506"/>
        <end position="535"/>
    </location>
</feature>
<evidence type="ECO:0000256" key="3">
    <source>
        <dbReference type="ARBA" id="ARBA00022475"/>
    </source>
</evidence>
<feature type="transmembrane region" description="Helical" evidence="8">
    <location>
        <begin position="228"/>
        <end position="249"/>
    </location>
</feature>
<dbReference type="PANTHER" id="PTHR42718:SF47">
    <property type="entry name" value="METHYL VIOLOGEN RESISTANCE PROTEIN SMVA"/>
    <property type="match status" value="1"/>
</dbReference>
<feature type="transmembrane region" description="Helical" evidence="8">
    <location>
        <begin position="169"/>
        <end position="191"/>
    </location>
</feature>
<accession>A0ABQ4GZR3</accession>
<feature type="transmembrane region" description="Helical" evidence="8">
    <location>
        <begin position="141"/>
        <end position="163"/>
    </location>
</feature>
<feature type="transmembrane region" description="Helical" evidence="8">
    <location>
        <begin position="479"/>
        <end position="498"/>
    </location>
</feature>
<organism evidence="10 11">
    <name type="scientific">Microbispora siamensis</name>
    <dbReference type="NCBI Taxonomy" id="564413"/>
    <lineage>
        <taxon>Bacteria</taxon>
        <taxon>Bacillati</taxon>
        <taxon>Actinomycetota</taxon>
        <taxon>Actinomycetes</taxon>
        <taxon>Streptosporangiales</taxon>
        <taxon>Streptosporangiaceae</taxon>
        <taxon>Microbispora</taxon>
    </lineage>
</organism>
<evidence type="ECO:0000256" key="6">
    <source>
        <dbReference type="ARBA" id="ARBA00023136"/>
    </source>
</evidence>
<gene>
    <name evidence="10" type="primary">smvA_3</name>
    <name evidence="10" type="ORF">Msi02_76670</name>
</gene>
<dbReference type="Pfam" id="PF07690">
    <property type="entry name" value="MFS_1"/>
    <property type="match status" value="1"/>
</dbReference>
<feature type="transmembrane region" description="Helical" evidence="8">
    <location>
        <begin position="83"/>
        <end position="102"/>
    </location>
</feature>
<evidence type="ECO:0000256" key="7">
    <source>
        <dbReference type="SAM" id="MobiDB-lite"/>
    </source>
</evidence>
<evidence type="ECO:0000256" key="5">
    <source>
        <dbReference type="ARBA" id="ARBA00022989"/>
    </source>
</evidence>
<comment type="subcellular location">
    <subcellularLocation>
        <location evidence="1">Cell membrane</location>
        <topology evidence="1">Multi-pass membrane protein</topology>
    </subcellularLocation>
</comment>
<dbReference type="RefSeq" id="WP_239109131.1">
    <property type="nucleotide sequence ID" value="NZ_BOOF01000061.1"/>
</dbReference>
<reference evidence="10 11" key="1">
    <citation type="submission" date="2021-01" db="EMBL/GenBank/DDBJ databases">
        <title>Whole genome shotgun sequence of Microbispora siamensis NBRC 104113.</title>
        <authorList>
            <person name="Komaki H."/>
            <person name="Tamura T."/>
        </authorList>
    </citation>
    <scope>NUCLEOTIDE SEQUENCE [LARGE SCALE GENOMIC DNA]</scope>
    <source>
        <strain evidence="10 11">NBRC 104113</strain>
    </source>
</reference>
<comment type="caution">
    <text evidence="10">The sequence shown here is derived from an EMBL/GenBank/DDBJ whole genome shotgun (WGS) entry which is preliminary data.</text>
</comment>
<keyword evidence="3" id="KW-1003">Cell membrane</keyword>
<feature type="transmembrane region" description="Helical" evidence="8">
    <location>
        <begin position="203"/>
        <end position="222"/>
    </location>
</feature>
<feature type="transmembrane region" description="Helical" evidence="8">
    <location>
        <begin position="15"/>
        <end position="42"/>
    </location>
</feature>
<evidence type="ECO:0000256" key="4">
    <source>
        <dbReference type="ARBA" id="ARBA00022692"/>
    </source>
</evidence>
<protein>
    <submittedName>
        <fullName evidence="10">MFS transporter</fullName>
    </submittedName>
</protein>
<sequence>MTADDTPRKAGPREWIGLGALALATLAVSFDVFVLLLALPHLSTSLGAGATQQLWIVDIYGFMVGGFLITAGSLGDRIGRRRLLLIGAAGFGIASVLSAYATDPVMLIAARALLGVAGATLAPSTLALISTMFGDDRQRALAIGIWAGCFTAGAIIGPVAGAVLLESFWWGSVFLLAVPAMALLLLVVPFVVPESRNPDAGRLDLASVALSLAAVLPAVYGIKELVRYGWRPLPLVALVVGLAFGAAFVRRQRRLADPLLDLRLFANPTLTVTLVAALLYTMLTGTTLVFVTQYFQSVDGLSPLQSALGLIPGMAVSTVSMLVAPILARRFRPGHLIAGGLAVVVAGLLILTQADAASGSAPLVTGFAVWCLGGGPLLALGTHLIVGAAPPEKAGSASSLTQVSSEFGYSLGIATVGTLGVAVYRAQIEVPGAVPPAAATAARENIDGAVAAAGRVPAELGEQLLAAARDAFTTSLNSVAAVSAAVMAVVTVVALVRLRHIPPLGAQPEAAGPDAAGTAGDTADGSAEKAAAGQV</sequence>
<dbReference type="PROSITE" id="PS50850">
    <property type="entry name" value="MFS"/>
    <property type="match status" value="1"/>
</dbReference>
<dbReference type="EMBL" id="BOOF01000061">
    <property type="protein sequence ID" value="GIH66850.1"/>
    <property type="molecule type" value="Genomic_DNA"/>
</dbReference>
<dbReference type="CDD" id="cd17321">
    <property type="entry name" value="MFS_MMR_MDR_like"/>
    <property type="match status" value="1"/>
</dbReference>
<evidence type="ECO:0000259" key="9">
    <source>
        <dbReference type="PROSITE" id="PS50850"/>
    </source>
</evidence>